<feature type="domain" description="MobA-like NTP transferase" evidence="9">
    <location>
        <begin position="14"/>
        <end position="168"/>
    </location>
</feature>
<feature type="binding site" evidence="8">
    <location>
        <position position="106"/>
    </location>
    <ligand>
        <name>Mg(2+)</name>
        <dbReference type="ChEBI" id="CHEBI:18420"/>
    </ligand>
</feature>
<evidence type="ECO:0000256" key="6">
    <source>
        <dbReference type="ARBA" id="ARBA00023134"/>
    </source>
</evidence>
<evidence type="ECO:0000313" key="10">
    <source>
        <dbReference type="EMBL" id="OWY31078.1"/>
    </source>
</evidence>
<feature type="binding site" evidence="8">
    <location>
        <begin position="17"/>
        <end position="19"/>
    </location>
    <ligand>
        <name>GTP</name>
        <dbReference type="ChEBI" id="CHEBI:37565"/>
    </ligand>
</feature>
<dbReference type="PANTHER" id="PTHR19136:SF81">
    <property type="entry name" value="MOLYBDENUM COFACTOR GUANYLYLTRANSFERASE"/>
    <property type="match status" value="1"/>
</dbReference>
<comment type="subunit">
    <text evidence="8">Monomer.</text>
</comment>
<reference evidence="10 11" key="1">
    <citation type="submission" date="2017-06" db="EMBL/GenBank/DDBJ databases">
        <title>Herbaspirillum phytohormonus sp. nov., isolated from the root nodule of Robinia pseudoacacia in lead-zinc mine.</title>
        <authorList>
            <person name="Fan M."/>
            <person name="Lin Y."/>
        </authorList>
    </citation>
    <scope>NUCLEOTIDE SEQUENCE [LARGE SCALE GENOMIC DNA]</scope>
    <source>
        <strain evidence="10 11">HZ10</strain>
    </source>
</reference>
<keyword evidence="10" id="KW-0548">Nucleotidyltransferase</keyword>
<feature type="binding site" evidence="8">
    <location>
        <position position="76"/>
    </location>
    <ligand>
        <name>GTP</name>
        <dbReference type="ChEBI" id="CHEBI:37565"/>
    </ligand>
</feature>
<dbReference type="InterPro" id="IPR013482">
    <property type="entry name" value="Molybde_CF_guanTrfase"/>
</dbReference>
<dbReference type="HAMAP" id="MF_00316">
    <property type="entry name" value="MobA"/>
    <property type="match status" value="1"/>
</dbReference>
<comment type="caution">
    <text evidence="10">The sequence shown here is derived from an EMBL/GenBank/DDBJ whole genome shotgun (WGS) entry which is preliminary data.</text>
</comment>
<dbReference type="EMBL" id="NJGU01000001">
    <property type="protein sequence ID" value="OWY31078.1"/>
    <property type="molecule type" value="Genomic_DNA"/>
</dbReference>
<dbReference type="GO" id="GO:0046872">
    <property type="term" value="F:metal ion binding"/>
    <property type="evidence" value="ECO:0007669"/>
    <property type="project" value="UniProtKB-KW"/>
</dbReference>
<dbReference type="NCBIfam" id="TIGR02665">
    <property type="entry name" value="molyb_mobA"/>
    <property type="match status" value="1"/>
</dbReference>
<sequence>MSAVPAIAASHITGLVLAGGRGTRMGGVDKGLEILHGKPLAQHVLERLAPQVCTLAVNANRSQLRYAAFGYPIWHDLAPDFPGPLAGLQCGLAHCATPFLATAPCDSPLIPYDLVARLAEEMAASGADAAFAVTGAQDKRQRHPVCSLLRKSSLPSLDAFLAAGERKMELWFATLRCVEVDFPDERAFSNINTGLQLQQLEQEQ</sequence>
<keyword evidence="1 8" id="KW-0963">Cytoplasm</keyword>
<dbReference type="CDD" id="cd02503">
    <property type="entry name" value="MobA"/>
    <property type="match status" value="1"/>
</dbReference>
<dbReference type="GO" id="GO:0005525">
    <property type="term" value="F:GTP binding"/>
    <property type="evidence" value="ECO:0007669"/>
    <property type="project" value="UniProtKB-UniRule"/>
</dbReference>
<dbReference type="GO" id="GO:0005737">
    <property type="term" value="C:cytoplasm"/>
    <property type="evidence" value="ECO:0007669"/>
    <property type="project" value="UniProtKB-SubCell"/>
</dbReference>
<dbReference type="Gene3D" id="3.90.550.10">
    <property type="entry name" value="Spore Coat Polysaccharide Biosynthesis Protein SpsA, Chain A"/>
    <property type="match status" value="1"/>
</dbReference>
<gene>
    <name evidence="8" type="primary">mobA</name>
    <name evidence="10" type="ORF">CEJ42_03180</name>
</gene>
<comment type="cofactor">
    <cofactor evidence="8">
        <name>Mg(2+)</name>
        <dbReference type="ChEBI" id="CHEBI:18420"/>
    </cofactor>
</comment>
<dbReference type="GO" id="GO:1902758">
    <property type="term" value="P:bis(molybdopterin guanine dinucleotide)molybdenum biosynthetic process"/>
    <property type="evidence" value="ECO:0007669"/>
    <property type="project" value="TreeGrafter"/>
</dbReference>
<dbReference type="InterPro" id="IPR025877">
    <property type="entry name" value="MobA-like_NTP_Trfase"/>
</dbReference>
<evidence type="ECO:0000256" key="1">
    <source>
        <dbReference type="ARBA" id="ARBA00022490"/>
    </source>
</evidence>
<evidence type="ECO:0000313" key="11">
    <source>
        <dbReference type="Proteomes" id="UP000197596"/>
    </source>
</evidence>
<organism evidence="10 11">
    <name type="scientific">Herbaspirillum robiniae</name>
    <dbReference type="NCBI Taxonomy" id="2014887"/>
    <lineage>
        <taxon>Bacteria</taxon>
        <taxon>Pseudomonadati</taxon>
        <taxon>Pseudomonadota</taxon>
        <taxon>Betaproteobacteria</taxon>
        <taxon>Burkholderiales</taxon>
        <taxon>Oxalobacteraceae</taxon>
        <taxon>Herbaspirillum</taxon>
    </lineage>
</organism>
<keyword evidence="7 8" id="KW-0501">Molybdenum cofactor biosynthesis</keyword>
<dbReference type="PANTHER" id="PTHR19136">
    <property type="entry name" value="MOLYBDENUM COFACTOR GUANYLYLTRANSFERASE"/>
    <property type="match status" value="1"/>
</dbReference>
<evidence type="ECO:0000256" key="8">
    <source>
        <dbReference type="HAMAP-Rule" id="MF_00316"/>
    </source>
</evidence>
<evidence type="ECO:0000256" key="2">
    <source>
        <dbReference type="ARBA" id="ARBA00022679"/>
    </source>
</evidence>
<evidence type="ECO:0000256" key="7">
    <source>
        <dbReference type="ARBA" id="ARBA00023150"/>
    </source>
</evidence>
<dbReference type="AlphaFoldDB" id="A0A246WVT1"/>
<dbReference type="RefSeq" id="WP_088749994.1">
    <property type="nucleotide sequence ID" value="NZ_NJGU01000001.1"/>
</dbReference>
<keyword evidence="6 8" id="KW-0342">GTP-binding</keyword>
<keyword evidence="5 8" id="KW-0460">Magnesium</keyword>
<dbReference type="SUPFAM" id="SSF53448">
    <property type="entry name" value="Nucleotide-diphospho-sugar transferases"/>
    <property type="match status" value="1"/>
</dbReference>
<evidence type="ECO:0000259" key="9">
    <source>
        <dbReference type="Pfam" id="PF12804"/>
    </source>
</evidence>
<protein>
    <recommendedName>
        <fullName evidence="8">Molybdenum cofactor guanylyltransferase</fullName>
        <shortName evidence="8">MoCo guanylyltransferase</shortName>
        <ecNumber evidence="8">2.7.7.77</ecNumber>
    </recommendedName>
    <alternativeName>
        <fullName evidence="8">GTP:molybdopterin guanylyltransferase</fullName>
    </alternativeName>
    <alternativeName>
        <fullName evidence="8">Mo-MPT guanylyltransferase</fullName>
    </alternativeName>
    <alternativeName>
        <fullName evidence="8">Molybdopterin guanylyltransferase</fullName>
    </alternativeName>
    <alternativeName>
        <fullName evidence="8">Molybdopterin-guanine dinucleotide synthase</fullName>
        <shortName evidence="8">MGD synthase</shortName>
    </alternativeName>
</protein>
<dbReference type="InterPro" id="IPR029044">
    <property type="entry name" value="Nucleotide-diphossugar_trans"/>
</dbReference>
<evidence type="ECO:0000256" key="3">
    <source>
        <dbReference type="ARBA" id="ARBA00022723"/>
    </source>
</evidence>
<comment type="similarity">
    <text evidence="8">Belongs to the MobA family.</text>
</comment>
<evidence type="ECO:0000256" key="4">
    <source>
        <dbReference type="ARBA" id="ARBA00022741"/>
    </source>
</evidence>
<comment type="domain">
    <text evidence="8">The N-terminal domain determines nucleotide recognition and specific binding, while the C-terminal domain determines the specific binding to the target protein.</text>
</comment>
<proteinExistence type="inferred from homology"/>
<comment type="catalytic activity">
    <reaction evidence="8">
        <text>Mo-molybdopterin + GTP + H(+) = Mo-molybdopterin guanine dinucleotide + diphosphate</text>
        <dbReference type="Rhea" id="RHEA:34243"/>
        <dbReference type="ChEBI" id="CHEBI:15378"/>
        <dbReference type="ChEBI" id="CHEBI:33019"/>
        <dbReference type="ChEBI" id="CHEBI:37565"/>
        <dbReference type="ChEBI" id="CHEBI:71302"/>
        <dbReference type="ChEBI" id="CHEBI:71310"/>
        <dbReference type="EC" id="2.7.7.77"/>
    </reaction>
</comment>
<evidence type="ECO:0000256" key="5">
    <source>
        <dbReference type="ARBA" id="ARBA00022842"/>
    </source>
</evidence>
<dbReference type="EC" id="2.7.7.77" evidence="8"/>
<comment type="subcellular location">
    <subcellularLocation>
        <location evidence="8">Cytoplasm</location>
    </subcellularLocation>
</comment>
<feature type="binding site" evidence="8">
    <location>
        <position position="30"/>
    </location>
    <ligand>
        <name>GTP</name>
        <dbReference type="ChEBI" id="CHEBI:37565"/>
    </ligand>
</feature>
<keyword evidence="2 8" id="KW-0808">Transferase</keyword>
<dbReference type="Proteomes" id="UP000197596">
    <property type="component" value="Unassembled WGS sequence"/>
</dbReference>
<name>A0A246WVT1_9BURK</name>
<feature type="binding site" evidence="8">
    <location>
        <position position="106"/>
    </location>
    <ligand>
        <name>GTP</name>
        <dbReference type="ChEBI" id="CHEBI:37565"/>
    </ligand>
</feature>
<keyword evidence="4 8" id="KW-0547">Nucleotide-binding</keyword>
<keyword evidence="3 8" id="KW-0479">Metal-binding</keyword>
<comment type="function">
    <text evidence="8">Transfers a GMP moiety from GTP to Mo-molybdopterin (Mo-MPT) cofactor (Moco or molybdenum cofactor) to form Mo-molybdopterin guanine dinucleotide (Mo-MGD) cofactor.</text>
</comment>
<dbReference type="Pfam" id="PF12804">
    <property type="entry name" value="NTP_transf_3"/>
    <property type="match status" value="1"/>
</dbReference>
<dbReference type="GO" id="GO:0061603">
    <property type="term" value="F:molybdenum cofactor guanylyltransferase activity"/>
    <property type="evidence" value="ECO:0007669"/>
    <property type="project" value="UniProtKB-EC"/>
</dbReference>
<feature type="binding site" evidence="8">
    <location>
        <position position="58"/>
    </location>
    <ligand>
        <name>GTP</name>
        <dbReference type="ChEBI" id="CHEBI:37565"/>
    </ligand>
</feature>
<accession>A0A246WVT1</accession>